<name>A0A1V4FIY2_LIMRT</name>
<dbReference type="EMBL" id="MWVS01000120">
    <property type="protein sequence ID" value="OPG87579.1"/>
    <property type="molecule type" value="Genomic_DNA"/>
</dbReference>
<comment type="caution">
    <text evidence="1">The sequence shown here is derived from an EMBL/GenBank/DDBJ whole genome shotgun (WGS) entry which is preliminary data.</text>
</comment>
<dbReference type="Proteomes" id="UP000189795">
    <property type="component" value="Unassembled WGS sequence"/>
</dbReference>
<organism evidence="1 2">
    <name type="scientific">Limosilactobacillus reuteri</name>
    <name type="common">Lactobacillus reuteri</name>
    <dbReference type="NCBI Taxonomy" id="1598"/>
    <lineage>
        <taxon>Bacteria</taxon>
        <taxon>Bacillati</taxon>
        <taxon>Bacillota</taxon>
        <taxon>Bacilli</taxon>
        <taxon>Lactobacillales</taxon>
        <taxon>Lactobacillaceae</taxon>
        <taxon>Limosilactobacillus</taxon>
    </lineage>
</organism>
<proteinExistence type="predicted"/>
<dbReference type="AlphaFoldDB" id="A0A1V4FIY2"/>
<sequence length="104" mass="12016">MKLSELPNKPYTFTVKYDFNMTGFLLKAKPDEAFKAKTDLSTKFIRTNTSSNVKLKDNIVLSVDDVAKLIEAGRKVLIYYDTTNKLDAYNYPDEFELLNMVVKY</sequence>
<reference evidence="1 2" key="1">
    <citation type="submission" date="2017-03" db="EMBL/GenBank/DDBJ databases">
        <title>Antibiotic resistance of probiotic microorganisms.</title>
        <authorList>
            <person name="Sanudo A.I."/>
            <person name="Olivares M."/>
            <person name="Banuelos O."/>
        </authorList>
    </citation>
    <scope>NUCLEOTIDE SEQUENCE [LARGE SCALE GENOMIC DNA]</scope>
    <source>
        <strain evidence="1 2">CECT8605</strain>
    </source>
</reference>
<evidence type="ECO:0000313" key="1">
    <source>
        <dbReference type="EMBL" id="OPG87579.1"/>
    </source>
</evidence>
<protein>
    <submittedName>
        <fullName evidence="1">Uncharacterized protein</fullName>
    </submittedName>
</protein>
<gene>
    <name evidence="1" type="ORF">B5D07_09955</name>
</gene>
<dbReference type="RefSeq" id="WP_079376246.1">
    <property type="nucleotide sequence ID" value="NZ_JAJGTL010000115.1"/>
</dbReference>
<evidence type="ECO:0000313" key="2">
    <source>
        <dbReference type="Proteomes" id="UP000189795"/>
    </source>
</evidence>
<accession>A0A1V4FIY2</accession>